<gene>
    <name evidence="2" type="ORF">D9758_006619</name>
</gene>
<dbReference type="AlphaFoldDB" id="A0A8H5GIY0"/>
<feature type="compositionally biased region" description="Basic residues" evidence="1">
    <location>
        <begin position="91"/>
        <end position="115"/>
    </location>
</feature>
<evidence type="ECO:0000256" key="1">
    <source>
        <dbReference type="SAM" id="MobiDB-lite"/>
    </source>
</evidence>
<organism evidence="2 3">
    <name type="scientific">Tetrapyrgos nigripes</name>
    <dbReference type="NCBI Taxonomy" id="182062"/>
    <lineage>
        <taxon>Eukaryota</taxon>
        <taxon>Fungi</taxon>
        <taxon>Dikarya</taxon>
        <taxon>Basidiomycota</taxon>
        <taxon>Agaricomycotina</taxon>
        <taxon>Agaricomycetes</taxon>
        <taxon>Agaricomycetidae</taxon>
        <taxon>Agaricales</taxon>
        <taxon>Marasmiineae</taxon>
        <taxon>Marasmiaceae</taxon>
        <taxon>Tetrapyrgos</taxon>
    </lineage>
</organism>
<name>A0A8H5GIY0_9AGAR</name>
<comment type="caution">
    <text evidence="2">The sequence shown here is derived from an EMBL/GenBank/DDBJ whole genome shotgun (WGS) entry which is preliminary data.</text>
</comment>
<keyword evidence="3" id="KW-1185">Reference proteome</keyword>
<sequence>MPGTQFAVVFWVRFADFGTPTGHLNISMLHELPATTAQLHKFYDVIFRDYPDAPPSPCKRLHTSDNDCAENPSSDTEDGHSDSDEAPSPSKKLKGVAKNTRARRSSSTKTSKGSK</sequence>
<reference evidence="2 3" key="1">
    <citation type="journal article" date="2020" name="ISME J.">
        <title>Uncovering the hidden diversity of litter-decomposition mechanisms in mushroom-forming fungi.</title>
        <authorList>
            <person name="Floudas D."/>
            <person name="Bentzer J."/>
            <person name="Ahren D."/>
            <person name="Johansson T."/>
            <person name="Persson P."/>
            <person name="Tunlid A."/>
        </authorList>
    </citation>
    <scope>NUCLEOTIDE SEQUENCE [LARGE SCALE GENOMIC DNA]</scope>
    <source>
        <strain evidence="2 3">CBS 291.85</strain>
    </source>
</reference>
<dbReference type="EMBL" id="JAACJM010000025">
    <property type="protein sequence ID" value="KAF5365974.1"/>
    <property type="molecule type" value="Genomic_DNA"/>
</dbReference>
<evidence type="ECO:0000313" key="3">
    <source>
        <dbReference type="Proteomes" id="UP000559256"/>
    </source>
</evidence>
<proteinExistence type="predicted"/>
<accession>A0A8H5GIY0</accession>
<protein>
    <submittedName>
        <fullName evidence="2">Uncharacterized protein</fullName>
    </submittedName>
</protein>
<feature type="region of interest" description="Disordered" evidence="1">
    <location>
        <begin position="54"/>
        <end position="115"/>
    </location>
</feature>
<evidence type="ECO:0000313" key="2">
    <source>
        <dbReference type="EMBL" id="KAF5365974.1"/>
    </source>
</evidence>
<dbReference type="Proteomes" id="UP000559256">
    <property type="component" value="Unassembled WGS sequence"/>
</dbReference>